<sequence length="37" mass="3831">MVGQSQCNVFGSGTQASAFDGHSSVAASVSQFKLRLQ</sequence>
<evidence type="ECO:0000313" key="1">
    <source>
        <dbReference type="EMBL" id="MBE0345022.1"/>
    </source>
</evidence>
<dbReference type="AlphaFoldDB" id="A0A8I0MSJ4"/>
<organism evidence="1 2">
    <name type="scientific">Pseudoalteromonas peptidolytica F12-50-A1</name>
    <dbReference type="NCBI Taxonomy" id="1315280"/>
    <lineage>
        <taxon>Bacteria</taxon>
        <taxon>Pseudomonadati</taxon>
        <taxon>Pseudomonadota</taxon>
        <taxon>Gammaproteobacteria</taxon>
        <taxon>Alteromonadales</taxon>
        <taxon>Pseudoalteromonadaceae</taxon>
        <taxon>Pseudoalteromonas</taxon>
    </lineage>
</organism>
<name>A0A8I0MSJ4_9GAMM</name>
<gene>
    <name evidence="1" type="ORF">PPEP_a3357</name>
</gene>
<dbReference type="EMBL" id="AQHF01000019">
    <property type="protein sequence ID" value="MBE0345022.1"/>
    <property type="molecule type" value="Genomic_DNA"/>
</dbReference>
<comment type="caution">
    <text evidence="1">The sequence shown here is derived from an EMBL/GenBank/DDBJ whole genome shotgun (WGS) entry which is preliminary data.</text>
</comment>
<accession>A0A8I0MSJ4</accession>
<keyword evidence="2" id="KW-1185">Reference proteome</keyword>
<reference evidence="1 2" key="1">
    <citation type="submission" date="2015-06" db="EMBL/GenBank/DDBJ databases">
        <title>Genome sequence of Pseudoalteromonas peptidolytica.</title>
        <authorList>
            <person name="Xie B.-B."/>
            <person name="Rong J.-C."/>
            <person name="Qin Q.-L."/>
            <person name="Zhang Y.-Z."/>
        </authorList>
    </citation>
    <scope>NUCLEOTIDE SEQUENCE [LARGE SCALE GENOMIC DNA]</scope>
    <source>
        <strain evidence="1 2">F12-50-A1</strain>
    </source>
</reference>
<protein>
    <submittedName>
        <fullName evidence="1">Uncharacterized protein</fullName>
    </submittedName>
</protein>
<dbReference type="Proteomes" id="UP000660708">
    <property type="component" value="Unassembled WGS sequence"/>
</dbReference>
<evidence type="ECO:0000313" key="2">
    <source>
        <dbReference type="Proteomes" id="UP000660708"/>
    </source>
</evidence>
<proteinExistence type="predicted"/>